<evidence type="ECO:0000313" key="5">
    <source>
        <dbReference type="Proteomes" id="UP000018936"/>
    </source>
</evidence>
<comment type="similarity">
    <text evidence="1">Belongs to the SPATA2 family.</text>
</comment>
<protein>
    <submittedName>
        <fullName evidence="4">Spermatogenesis-associated protein 2</fullName>
    </submittedName>
</protein>
<evidence type="ECO:0000259" key="3">
    <source>
        <dbReference type="Pfam" id="PF21388"/>
    </source>
</evidence>
<feature type="domain" description="Spermatogenesis-associated protein 2 PUB-like" evidence="3">
    <location>
        <begin position="11"/>
        <end position="75"/>
    </location>
</feature>
<feature type="region of interest" description="Disordered" evidence="2">
    <location>
        <begin position="146"/>
        <end position="171"/>
    </location>
</feature>
<dbReference type="EMBL" id="AZIM01001523">
    <property type="protein sequence ID" value="ETE66596.1"/>
    <property type="molecule type" value="Genomic_DNA"/>
</dbReference>
<dbReference type="Pfam" id="PF21388">
    <property type="entry name" value="SPATA2_PUB-like"/>
    <property type="match status" value="1"/>
</dbReference>
<keyword evidence="5" id="KW-1185">Reference proteome</keyword>
<dbReference type="PANTHER" id="PTHR15326:SF9">
    <property type="entry name" value="SPERMATOGENESIS-ASSOCIATED PROTEIN 2"/>
    <property type="match status" value="1"/>
</dbReference>
<evidence type="ECO:0000256" key="1">
    <source>
        <dbReference type="ARBA" id="ARBA00038142"/>
    </source>
</evidence>
<feature type="region of interest" description="Disordered" evidence="2">
    <location>
        <begin position="83"/>
        <end position="110"/>
    </location>
</feature>
<dbReference type="InterPro" id="IPR048839">
    <property type="entry name" value="SPATA2_PUB-like"/>
</dbReference>
<dbReference type="AlphaFoldDB" id="V8NXC9"/>
<evidence type="ECO:0000256" key="2">
    <source>
        <dbReference type="SAM" id="MobiDB-lite"/>
    </source>
</evidence>
<dbReference type="GO" id="GO:0005737">
    <property type="term" value="C:cytoplasm"/>
    <property type="evidence" value="ECO:0007669"/>
    <property type="project" value="TreeGrafter"/>
</dbReference>
<comment type="caution">
    <text evidence="4">The sequence shown here is derived from an EMBL/GenBank/DDBJ whole genome shotgun (WGS) entry which is preliminary data.</text>
</comment>
<dbReference type="Proteomes" id="UP000018936">
    <property type="component" value="Unassembled WGS sequence"/>
</dbReference>
<evidence type="ECO:0000313" key="4">
    <source>
        <dbReference type="EMBL" id="ETE66596.1"/>
    </source>
</evidence>
<dbReference type="OrthoDB" id="9837000at2759"/>
<name>V8NXC9_OPHHA</name>
<feature type="non-terminal residue" evidence="4">
    <location>
        <position position="1"/>
    </location>
</feature>
<reference evidence="4 5" key="1">
    <citation type="journal article" date="2013" name="Proc. Natl. Acad. Sci. U.S.A.">
        <title>The king cobra genome reveals dynamic gene evolution and adaptation in the snake venom system.</title>
        <authorList>
            <person name="Vonk F.J."/>
            <person name="Casewell N.R."/>
            <person name="Henkel C.V."/>
            <person name="Heimberg A.M."/>
            <person name="Jansen H.J."/>
            <person name="McCleary R.J."/>
            <person name="Kerkkamp H.M."/>
            <person name="Vos R.A."/>
            <person name="Guerreiro I."/>
            <person name="Calvete J.J."/>
            <person name="Wuster W."/>
            <person name="Woods A.E."/>
            <person name="Logan J.M."/>
            <person name="Harrison R.A."/>
            <person name="Castoe T.A."/>
            <person name="de Koning A.P."/>
            <person name="Pollock D.D."/>
            <person name="Yandell M."/>
            <person name="Calderon D."/>
            <person name="Renjifo C."/>
            <person name="Currier R.B."/>
            <person name="Salgado D."/>
            <person name="Pla D."/>
            <person name="Sanz L."/>
            <person name="Hyder A.S."/>
            <person name="Ribeiro J.M."/>
            <person name="Arntzen J.W."/>
            <person name="van den Thillart G.E."/>
            <person name="Boetzer M."/>
            <person name="Pirovano W."/>
            <person name="Dirks R.P."/>
            <person name="Spaink H.P."/>
            <person name="Duboule D."/>
            <person name="McGlinn E."/>
            <person name="Kini R.M."/>
            <person name="Richardson M.K."/>
        </authorList>
    </citation>
    <scope>NUCLEOTIDE SEQUENCE</scope>
    <source>
        <tissue evidence="4">Blood</tissue>
    </source>
</reference>
<sequence>MLMSPDVIFSVVQQLLSEIGYVATSATEYSLVRKLNEEEAENTAFEIFLARVECENLLEVAGDMKDSDLADILQMRAQKHGLPGAGLAKKQEHSQTKEDVTVGESNGTPKPAMAYLSHSQRAFKEQGKIEHGESFGLQCITAEAQPAGSKQTPELDRNQNQTEETSTHSCIRSTDSEDFLIKYSDIVIGQQPLHFSGSSSSSSSSSSRVPKEEAWLTETRLGLPTCGAETLPHLPSDESGPQALAILNDSTVVSKAPCDYQTRQTRIGSKICDAMKHLSIPGSDRIDEPKELKGSMAQESPNSSNDLALMVEKPKPKEDYVEKLMYPVEETARPVSARSHRVPEELYHPEMKSASLCCRDNYNVDLYSSDHFSHITGCRYPTPGPSYSRHLDVPILTGPIPPEDQYCHDSPAGIRHRRERYPLHSSLADFDTHGAHMKEPSLEANMTNIQGNMSLGRLQLKGCRFLISARTLCGLRHQARNLERGSSVLGMAVEGMAVAGRNGEESNVSCVAYGGGKAPDSLH</sequence>
<dbReference type="PANTHER" id="PTHR15326">
    <property type="entry name" value="SPERMATOGENESIS-ASSOCIATED PROTEIN 2/TAMOZHENNIC"/>
    <property type="match status" value="1"/>
</dbReference>
<dbReference type="Gene3D" id="1.20.58.2190">
    <property type="match status" value="1"/>
</dbReference>
<feature type="compositionally biased region" description="Basic and acidic residues" evidence="2">
    <location>
        <begin position="89"/>
        <end position="100"/>
    </location>
</feature>
<accession>V8NXC9</accession>
<feature type="compositionally biased region" description="Polar residues" evidence="2">
    <location>
        <begin position="148"/>
        <end position="171"/>
    </location>
</feature>
<gene>
    <name evidence="4" type="primary">SPATA2</name>
    <name evidence="4" type="ORF">L345_07618</name>
</gene>
<proteinExistence type="inferred from homology"/>
<organism evidence="4 5">
    <name type="scientific">Ophiophagus hannah</name>
    <name type="common">King cobra</name>
    <name type="synonym">Naja hannah</name>
    <dbReference type="NCBI Taxonomy" id="8665"/>
    <lineage>
        <taxon>Eukaryota</taxon>
        <taxon>Metazoa</taxon>
        <taxon>Chordata</taxon>
        <taxon>Craniata</taxon>
        <taxon>Vertebrata</taxon>
        <taxon>Euteleostomi</taxon>
        <taxon>Lepidosauria</taxon>
        <taxon>Squamata</taxon>
        <taxon>Bifurcata</taxon>
        <taxon>Unidentata</taxon>
        <taxon>Episquamata</taxon>
        <taxon>Toxicofera</taxon>
        <taxon>Serpentes</taxon>
        <taxon>Colubroidea</taxon>
        <taxon>Elapidae</taxon>
        <taxon>Elapinae</taxon>
        <taxon>Ophiophagus</taxon>
    </lineage>
</organism>